<evidence type="ECO:0000313" key="1">
    <source>
        <dbReference type="EMBL" id="MBE8723356.1"/>
    </source>
</evidence>
<protein>
    <recommendedName>
        <fullName evidence="3">Lipoprotein</fullName>
    </recommendedName>
</protein>
<sequence>MKKPKMKSKLYSKNILACFLLTLVLSGCKKKQHFDFYDKVLYYHSNFYSVPPPPDGTKRQEIYYSYFVDENDKSNYENLSQYGFKKQPISNAFDLKIDDFFTNQNPGRFRSDPHCLNCFQDILIFYKNEKIVGIAKFDFKCNRYFYTNYLSENKIYLRKDCQKFYYLFKK</sequence>
<proteinExistence type="predicted"/>
<reference evidence="1 2" key="1">
    <citation type="submission" date="2018-07" db="EMBL/GenBank/DDBJ databases">
        <title>Genome assembly of strain KB82.</title>
        <authorList>
            <person name="Kukolya J."/>
            <person name="Horvath B."/>
            <person name="Nagy I."/>
            <person name="Toth A."/>
        </authorList>
    </citation>
    <scope>NUCLEOTIDE SEQUENCE [LARGE SCALE GENOMIC DNA]</scope>
    <source>
        <strain evidence="1 2">Kb82</strain>
    </source>
</reference>
<comment type="caution">
    <text evidence="1">The sequence shown here is derived from an EMBL/GenBank/DDBJ whole genome shotgun (WGS) entry which is preliminary data.</text>
</comment>
<name>A0ABR9TDC9_9FLAO</name>
<evidence type="ECO:0000313" key="2">
    <source>
        <dbReference type="Proteomes" id="UP000640614"/>
    </source>
</evidence>
<dbReference type="PROSITE" id="PS51257">
    <property type="entry name" value="PROKAR_LIPOPROTEIN"/>
    <property type="match status" value="1"/>
</dbReference>
<organism evidence="1 2">
    <name type="scientific">Flavobacterium hungaricum</name>
    <dbReference type="NCBI Taxonomy" id="2082725"/>
    <lineage>
        <taxon>Bacteria</taxon>
        <taxon>Pseudomonadati</taxon>
        <taxon>Bacteroidota</taxon>
        <taxon>Flavobacteriia</taxon>
        <taxon>Flavobacteriales</taxon>
        <taxon>Flavobacteriaceae</taxon>
        <taxon>Flavobacterium</taxon>
    </lineage>
</organism>
<evidence type="ECO:0008006" key="3">
    <source>
        <dbReference type="Google" id="ProtNLM"/>
    </source>
</evidence>
<gene>
    <name evidence="1" type="ORF">C4F50_00235</name>
</gene>
<accession>A0ABR9TDC9</accession>
<dbReference type="RefSeq" id="WP_193844432.1">
    <property type="nucleotide sequence ID" value="NZ_PRDM01000001.1"/>
</dbReference>
<keyword evidence="2" id="KW-1185">Reference proteome</keyword>
<dbReference type="Proteomes" id="UP000640614">
    <property type="component" value="Unassembled WGS sequence"/>
</dbReference>
<dbReference type="EMBL" id="PRDM01000001">
    <property type="protein sequence ID" value="MBE8723356.1"/>
    <property type="molecule type" value="Genomic_DNA"/>
</dbReference>